<keyword evidence="3" id="KW-0812">Transmembrane</keyword>
<sequence length="812" mass="91963">MDFHIAYLAITAIIAASSRLPFRNFPIDDDFAVHTYIARFKRRGFEWKKDLQLIGIPIWKMKLLDRFYKDPSVGVDRIRHLQTALHILGAWGVYALAWMLTGDATAALIGGALYAFYGTSPDLSAGSFNHEQFYIPLVLFGTALCLVGPQWAFVAGLCFGFATFAKTTAGLHGAALAPVALYSFGINGGLVFVSGMILPALISQIAERRAGYMDSLSRRQLAARYATTIRSTKTKSMYFSLRAEILQLASRSLPLWLVGLPGLVFAFNISGDGLWMAGLTLGALGMIIGQRAFSRYHFLPPLSLFSVGAAVAWNAAWETNETLGGLIAVALTASTLWSLSRLWFFYARPNDAETIARYEKFDQYLYIPYLAKILRRWYRIHKLDEERIYIWGTFVQLYPLTGRPSSDTYLHYCIGPWNTPSLEIYYDNLIGGLIRHKPPLLIRAFHDLDLHELERLTGLQYKQVKISLCRFPVYRLNAFRSVSQNPLNLSWQEKMQWMDRLTSAGKHIPGIARSPFTPNEARSAYKECKKLLRLNPDDLEGQLYFGELCHYFQKHDEAVEAYDKVLQREPNRWYLRTQIAASEIQNNRLERAETLLHEEHALYQDKWTASDRMEWNFQSGLLALKRGDDNAALGYLVTALPQTSERMVAWEGIIAIHQRANNTEALNQLLETTKSIVNVRDREWVIAHIASSLASIEADADSVTLSRILERYPENCLLRYALASALERERRIAESQVIFQELSRSEKCYVNIQAASLFRLGRLAEGEQKKRLLLDCLELDPDHGGARNALAEMNQPASSTNTLQPETGKATL</sequence>
<gene>
    <name evidence="4" type="ORF">G3M78_06235</name>
</gene>
<dbReference type="AlphaFoldDB" id="A0A7T0C1V9"/>
<dbReference type="SUPFAM" id="SSF48452">
    <property type="entry name" value="TPR-like"/>
    <property type="match status" value="2"/>
</dbReference>
<feature type="transmembrane region" description="Helical" evidence="3">
    <location>
        <begin position="182"/>
        <end position="202"/>
    </location>
</feature>
<feature type="transmembrane region" description="Helical" evidence="3">
    <location>
        <begin position="323"/>
        <end position="344"/>
    </location>
</feature>
<keyword evidence="1" id="KW-0802">TPR repeat</keyword>
<evidence type="ECO:0000256" key="1">
    <source>
        <dbReference type="PROSITE-ProRule" id="PRU00339"/>
    </source>
</evidence>
<feature type="transmembrane region" description="Helical" evidence="3">
    <location>
        <begin position="137"/>
        <end position="162"/>
    </location>
</feature>
<dbReference type="PROSITE" id="PS50005">
    <property type="entry name" value="TPR"/>
    <property type="match status" value="1"/>
</dbReference>
<protein>
    <recommendedName>
        <fullName evidence="6">Tetratricopeptide repeat protein</fullName>
    </recommendedName>
</protein>
<evidence type="ECO:0000256" key="2">
    <source>
        <dbReference type="SAM" id="MobiDB-lite"/>
    </source>
</evidence>
<dbReference type="EMBL" id="CP048620">
    <property type="protein sequence ID" value="QPJ65007.1"/>
    <property type="molecule type" value="Genomic_DNA"/>
</dbReference>
<evidence type="ECO:0000313" key="5">
    <source>
        <dbReference type="Proteomes" id="UP000594464"/>
    </source>
</evidence>
<feature type="transmembrane region" description="Helical" evidence="3">
    <location>
        <begin position="91"/>
        <end position="116"/>
    </location>
</feature>
<feature type="transmembrane region" description="Helical" evidence="3">
    <location>
        <begin position="296"/>
        <end position="317"/>
    </location>
</feature>
<name>A0A7T0C1V9_9BACT</name>
<feature type="compositionally biased region" description="Polar residues" evidence="2">
    <location>
        <begin position="795"/>
        <end position="805"/>
    </location>
</feature>
<dbReference type="Proteomes" id="UP000594464">
    <property type="component" value="Chromosome"/>
</dbReference>
<reference evidence="5" key="1">
    <citation type="submission" date="2020-02" db="EMBL/GenBank/DDBJ databases">
        <title>Genomic and physiological characterization of two novel Nitrospinaceae genera.</title>
        <authorList>
            <person name="Mueller A.J."/>
            <person name="Jung M.-Y."/>
            <person name="Strachan C.R."/>
            <person name="Herbold C.W."/>
            <person name="Kirkegaard R.H."/>
            <person name="Daims H."/>
        </authorList>
    </citation>
    <scope>NUCLEOTIDE SEQUENCE [LARGE SCALE GENOMIC DNA]</scope>
</reference>
<feature type="repeat" description="TPR" evidence="1">
    <location>
        <begin position="539"/>
        <end position="572"/>
    </location>
</feature>
<evidence type="ECO:0000313" key="4">
    <source>
        <dbReference type="EMBL" id="QPJ65007.1"/>
    </source>
</evidence>
<organism evidence="4 5">
    <name type="scientific">Candidatus Nitrohelix vancouverensis</name>
    <dbReference type="NCBI Taxonomy" id="2705534"/>
    <lineage>
        <taxon>Bacteria</taxon>
        <taxon>Pseudomonadati</taxon>
        <taxon>Nitrospinota/Tectimicrobiota group</taxon>
        <taxon>Nitrospinota</taxon>
        <taxon>Nitrospinia</taxon>
        <taxon>Nitrospinales</taxon>
        <taxon>Nitrospinaceae</taxon>
        <taxon>Candidatus Nitrohelix</taxon>
    </lineage>
</organism>
<feature type="transmembrane region" description="Helical" evidence="3">
    <location>
        <begin position="245"/>
        <end position="267"/>
    </location>
</feature>
<dbReference type="KEGG" id="nva:G3M78_06235"/>
<feature type="region of interest" description="Disordered" evidence="2">
    <location>
        <begin position="787"/>
        <end position="812"/>
    </location>
</feature>
<accession>A0A7T0C1V9</accession>
<proteinExistence type="predicted"/>
<keyword evidence="3" id="KW-1133">Transmembrane helix</keyword>
<evidence type="ECO:0008006" key="6">
    <source>
        <dbReference type="Google" id="ProtNLM"/>
    </source>
</evidence>
<evidence type="ECO:0000256" key="3">
    <source>
        <dbReference type="SAM" id="Phobius"/>
    </source>
</evidence>
<dbReference type="Gene3D" id="1.25.40.10">
    <property type="entry name" value="Tetratricopeptide repeat domain"/>
    <property type="match status" value="1"/>
</dbReference>
<keyword evidence="3" id="KW-0472">Membrane</keyword>
<dbReference type="InterPro" id="IPR019734">
    <property type="entry name" value="TPR_rpt"/>
</dbReference>
<dbReference type="InterPro" id="IPR011990">
    <property type="entry name" value="TPR-like_helical_dom_sf"/>
</dbReference>